<evidence type="ECO:0000313" key="7">
    <source>
        <dbReference type="Proteomes" id="UP001595705"/>
    </source>
</evidence>
<dbReference type="PANTHER" id="PTHR11113:SF14">
    <property type="entry name" value="N-ACETYLGLUCOSAMINE-6-PHOSPHATE DEACETYLASE"/>
    <property type="match status" value="1"/>
</dbReference>
<dbReference type="PANTHER" id="PTHR11113">
    <property type="entry name" value="N-ACETYLGLUCOSAMINE-6-PHOSPHATE DEACETYLASE"/>
    <property type="match status" value="1"/>
</dbReference>
<dbReference type="RefSeq" id="WP_386743452.1">
    <property type="nucleotide sequence ID" value="NZ_JBHRYA010000007.1"/>
</dbReference>
<keyword evidence="7" id="KW-1185">Reference proteome</keyword>
<keyword evidence="2" id="KW-0378">Hydrolase</keyword>
<dbReference type="Gene3D" id="3.20.20.140">
    <property type="entry name" value="Metal-dependent hydrolases"/>
    <property type="match status" value="3"/>
</dbReference>
<feature type="signal peptide" evidence="4">
    <location>
        <begin position="1"/>
        <end position="22"/>
    </location>
</feature>
<dbReference type="CDD" id="cd01297">
    <property type="entry name" value="D-aminoacylase"/>
    <property type="match status" value="1"/>
</dbReference>
<dbReference type="SUPFAM" id="SSF51338">
    <property type="entry name" value="Composite domain of metallo-dependent hydrolases"/>
    <property type="match status" value="1"/>
</dbReference>
<dbReference type="PROSITE" id="PS51257">
    <property type="entry name" value="PROKAR_LIPOPROTEIN"/>
    <property type="match status" value="1"/>
</dbReference>
<reference evidence="7" key="1">
    <citation type="journal article" date="2019" name="Int. J. Syst. Evol. Microbiol.">
        <title>The Global Catalogue of Microorganisms (GCM) 10K type strain sequencing project: providing services to taxonomists for standard genome sequencing and annotation.</title>
        <authorList>
            <consortium name="The Broad Institute Genomics Platform"/>
            <consortium name="The Broad Institute Genome Sequencing Center for Infectious Disease"/>
            <person name="Wu L."/>
            <person name="Ma J."/>
        </authorList>
    </citation>
    <scope>NUCLEOTIDE SEQUENCE [LARGE SCALE GENOMIC DNA]</scope>
    <source>
        <strain evidence="7">KCTC 42441</strain>
    </source>
</reference>
<dbReference type="InterPro" id="IPR011059">
    <property type="entry name" value="Metal-dep_hydrolase_composite"/>
</dbReference>
<dbReference type="SUPFAM" id="SSF51556">
    <property type="entry name" value="Metallo-dependent hydrolases"/>
    <property type="match status" value="1"/>
</dbReference>
<feature type="domain" description="Amidohydrolase 3" evidence="5">
    <location>
        <begin position="74"/>
        <end position="544"/>
    </location>
</feature>
<evidence type="ECO:0000313" key="6">
    <source>
        <dbReference type="EMBL" id="MFC3716357.1"/>
    </source>
</evidence>
<evidence type="ECO:0000256" key="1">
    <source>
        <dbReference type="ARBA" id="ARBA00010716"/>
    </source>
</evidence>
<feature type="region of interest" description="Disordered" evidence="3">
    <location>
        <begin position="549"/>
        <end position="577"/>
    </location>
</feature>
<dbReference type="InterPro" id="IPR032466">
    <property type="entry name" value="Metal_Hydrolase"/>
</dbReference>
<dbReference type="InterPro" id="IPR013108">
    <property type="entry name" value="Amidohydro_3"/>
</dbReference>
<evidence type="ECO:0000259" key="5">
    <source>
        <dbReference type="Pfam" id="PF07969"/>
    </source>
</evidence>
<evidence type="ECO:0000256" key="2">
    <source>
        <dbReference type="ARBA" id="ARBA00022801"/>
    </source>
</evidence>
<gene>
    <name evidence="6" type="ORF">ACFONC_09340</name>
</gene>
<dbReference type="Proteomes" id="UP001595705">
    <property type="component" value="Unassembled WGS sequence"/>
</dbReference>
<evidence type="ECO:0000256" key="4">
    <source>
        <dbReference type="SAM" id="SignalP"/>
    </source>
</evidence>
<dbReference type="EMBL" id="JBHRYA010000007">
    <property type="protein sequence ID" value="MFC3716357.1"/>
    <property type="molecule type" value="Genomic_DNA"/>
</dbReference>
<accession>A0ABV7XLU8</accession>
<organism evidence="6 7">
    <name type="scientific">Luteimonas soli</name>
    <dbReference type="NCBI Taxonomy" id="1648966"/>
    <lineage>
        <taxon>Bacteria</taxon>
        <taxon>Pseudomonadati</taxon>
        <taxon>Pseudomonadota</taxon>
        <taxon>Gammaproteobacteria</taxon>
        <taxon>Lysobacterales</taxon>
        <taxon>Lysobacteraceae</taxon>
        <taxon>Luteimonas</taxon>
    </lineage>
</organism>
<evidence type="ECO:0000256" key="3">
    <source>
        <dbReference type="SAM" id="MobiDB-lite"/>
    </source>
</evidence>
<protein>
    <submittedName>
        <fullName evidence="6">Amidohydrolase family protein</fullName>
    </submittedName>
</protein>
<dbReference type="Pfam" id="PF07969">
    <property type="entry name" value="Amidohydro_3"/>
    <property type="match status" value="1"/>
</dbReference>
<proteinExistence type="inferred from homology"/>
<sequence>MQRLTPALLALALAACSTNPVADAPATVEHYDLLVRNGTVYDGSGAAPLRVDVAVRGDRIAALLPPGSDATADRVLDAGGRAVSPGFINVLSWATESLIADGRGMGDTKQGVTLEIFGEGWSMGPLNDAMKADALEQQGDIRYPIQWTTLGDYLEHLETRGITPNVASFVGATTVRIHELGEGDVDPTPAQLARMQGLVREAMDEGALGVGSSLIYPPAAFAETPELVALAQAAAESGGGYVAHMRSEANHFLEALEETIDVARATGQRAEVYHLKAAGEKNWPKMARAIAMVEAARAEGLDVGANMYAYTAGATGLTAALPPWVQAGGHDAMVARLKDPATRARLLAEMRDPDVEWENLRLLTGSDERLILIEFHDPALKPLTGRTLAEVARERGTSGEEALLDLIVEDDSRVGAAYFLMSEDNVELGLSQPWVTLGSDAESSAPEGVFLKSSTHPRAYGNVARFLGHYVRDRGLMPLEEGIHRLTGLPAANWKLADRGCLRPGCFADIVVFDPATITDHATYAAPQQYATGVDHVFVNGVQVLREGEHTGATPGRVVRGPGWRGERAPPSEQASP</sequence>
<name>A0ABV7XLU8_9GAMM</name>
<feature type="chain" id="PRO_5047342139" evidence="4">
    <location>
        <begin position="23"/>
        <end position="577"/>
    </location>
</feature>
<keyword evidence="4" id="KW-0732">Signal</keyword>
<comment type="similarity">
    <text evidence="1">Belongs to the metallo-dependent hydrolases superfamily. NagA family.</text>
</comment>
<comment type="caution">
    <text evidence="6">The sequence shown here is derived from an EMBL/GenBank/DDBJ whole genome shotgun (WGS) entry which is preliminary data.</text>
</comment>